<dbReference type="EC" id="2.7.13.3" evidence="2"/>
<dbReference type="SUPFAM" id="SSF55785">
    <property type="entry name" value="PYP-like sensor domain (PAS domain)"/>
    <property type="match status" value="1"/>
</dbReference>
<evidence type="ECO:0000259" key="7">
    <source>
        <dbReference type="PROSITE" id="PS50112"/>
    </source>
</evidence>
<dbReference type="PROSITE" id="PS50113">
    <property type="entry name" value="PAC"/>
    <property type="match status" value="1"/>
</dbReference>
<protein>
    <recommendedName>
        <fullName evidence="2">histidine kinase</fullName>
        <ecNumber evidence="2">2.7.13.3</ecNumber>
    </recommendedName>
</protein>
<dbReference type="InterPro" id="IPR004358">
    <property type="entry name" value="Sig_transdc_His_kin-like_C"/>
</dbReference>
<dbReference type="Pfam" id="PF00512">
    <property type="entry name" value="HisKA"/>
    <property type="match status" value="1"/>
</dbReference>
<dbReference type="CDD" id="cd00130">
    <property type="entry name" value="PAS"/>
    <property type="match status" value="1"/>
</dbReference>
<evidence type="ECO:0000256" key="3">
    <source>
        <dbReference type="ARBA" id="ARBA00022553"/>
    </source>
</evidence>
<dbReference type="RefSeq" id="WP_135985108.1">
    <property type="nucleotide sequence ID" value="NZ_JAASQM010000004.1"/>
</dbReference>
<dbReference type="InterPro" id="IPR036890">
    <property type="entry name" value="HATPase_C_sf"/>
</dbReference>
<feature type="domain" description="PAS" evidence="7">
    <location>
        <begin position="16"/>
        <end position="79"/>
    </location>
</feature>
<sequence length="376" mass="41230">MPGEYEKQLEDLLQVLRSTLAAEVERIASVGSFAFDPVTKVSAWSGELRRIVGVPETEQPGLEALLRRVHPDDREMLLQLSSRPGTVGEKLHFHQRLLREDGEVRHLDVIGETIKLAQHPNPLFVGTVRDITEPTRAETLIAEHERRLGEMRSEVLFLARQSAMATMAATLAHEINQPLTAIANYAAVLERLPFEPAREADLKAAVAGVGTSALRAGTIMRRMRALMERGEVVREKCDMDDLIRKAATHLTLLRDPGVTLDLHCGRCAWIDPVQIEQVLANLVRNGLEAGDLSGTRAVTVTTACSGPKILVSVEDRGPGIPEDALRDFFESRASAKPMGMGIGLSICKTIIEAHRGSIWAENIENGARISFSLPVA</sequence>
<keyword evidence="4" id="KW-0808">Transferase</keyword>
<dbReference type="InterPro" id="IPR000700">
    <property type="entry name" value="PAS-assoc_C"/>
</dbReference>
<evidence type="ECO:0000256" key="5">
    <source>
        <dbReference type="ARBA" id="ARBA00022777"/>
    </source>
</evidence>
<dbReference type="InterPro" id="IPR036097">
    <property type="entry name" value="HisK_dim/P_sf"/>
</dbReference>
<evidence type="ECO:0000313" key="10">
    <source>
        <dbReference type="Proteomes" id="UP000309848"/>
    </source>
</evidence>
<keyword evidence="3" id="KW-0597">Phosphoprotein</keyword>
<comment type="catalytic activity">
    <reaction evidence="1">
        <text>ATP + protein L-histidine = ADP + protein N-phospho-L-histidine.</text>
        <dbReference type="EC" id="2.7.13.3"/>
    </reaction>
</comment>
<dbReference type="PANTHER" id="PTHR43304:SF1">
    <property type="entry name" value="PAC DOMAIN-CONTAINING PROTEIN"/>
    <property type="match status" value="1"/>
</dbReference>
<dbReference type="InterPro" id="IPR013655">
    <property type="entry name" value="PAS_fold_3"/>
</dbReference>
<feature type="domain" description="PAC" evidence="8">
    <location>
        <begin position="91"/>
        <end position="143"/>
    </location>
</feature>
<keyword evidence="10" id="KW-1185">Reference proteome</keyword>
<dbReference type="SUPFAM" id="SSF55874">
    <property type="entry name" value="ATPase domain of HSP90 chaperone/DNA topoisomerase II/histidine kinase"/>
    <property type="match status" value="1"/>
</dbReference>
<organism evidence="9 10">
    <name type="scientific">Sphingomonas naasensis</name>
    <dbReference type="NCBI Taxonomy" id="1344951"/>
    <lineage>
        <taxon>Bacteria</taxon>
        <taxon>Pseudomonadati</taxon>
        <taxon>Pseudomonadota</taxon>
        <taxon>Alphaproteobacteria</taxon>
        <taxon>Sphingomonadales</taxon>
        <taxon>Sphingomonadaceae</taxon>
        <taxon>Sphingomonas</taxon>
    </lineage>
</organism>
<dbReference type="SUPFAM" id="SSF47384">
    <property type="entry name" value="Homodimeric domain of signal transducing histidine kinase"/>
    <property type="match status" value="1"/>
</dbReference>
<evidence type="ECO:0000259" key="6">
    <source>
        <dbReference type="PROSITE" id="PS50109"/>
    </source>
</evidence>
<comment type="caution">
    <text evidence="9">The sequence shown here is derived from an EMBL/GenBank/DDBJ whole genome shotgun (WGS) entry which is preliminary data.</text>
</comment>
<dbReference type="AlphaFoldDB" id="A0A4S1WKW5"/>
<dbReference type="InterPro" id="IPR005467">
    <property type="entry name" value="His_kinase_dom"/>
</dbReference>
<dbReference type="InterPro" id="IPR003594">
    <property type="entry name" value="HATPase_dom"/>
</dbReference>
<dbReference type="SMART" id="SM00388">
    <property type="entry name" value="HisKA"/>
    <property type="match status" value="1"/>
</dbReference>
<evidence type="ECO:0000256" key="1">
    <source>
        <dbReference type="ARBA" id="ARBA00000085"/>
    </source>
</evidence>
<evidence type="ECO:0000256" key="2">
    <source>
        <dbReference type="ARBA" id="ARBA00012438"/>
    </source>
</evidence>
<dbReference type="PRINTS" id="PR00344">
    <property type="entry name" value="BCTRLSENSOR"/>
</dbReference>
<evidence type="ECO:0000259" key="8">
    <source>
        <dbReference type="PROSITE" id="PS50113"/>
    </source>
</evidence>
<dbReference type="PANTHER" id="PTHR43304">
    <property type="entry name" value="PHYTOCHROME-LIKE PROTEIN CPH1"/>
    <property type="match status" value="1"/>
</dbReference>
<dbReference type="OrthoDB" id="9789238at2"/>
<proteinExistence type="predicted"/>
<dbReference type="PROSITE" id="PS50109">
    <property type="entry name" value="HIS_KIN"/>
    <property type="match status" value="1"/>
</dbReference>
<accession>A0A4S1WKW5</accession>
<dbReference type="Gene3D" id="1.10.287.130">
    <property type="match status" value="1"/>
</dbReference>
<keyword evidence="5 9" id="KW-0418">Kinase</keyword>
<dbReference type="SMART" id="SM00387">
    <property type="entry name" value="HATPase_c"/>
    <property type="match status" value="1"/>
</dbReference>
<dbReference type="PROSITE" id="PS50112">
    <property type="entry name" value="PAS"/>
    <property type="match status" value="1"/>
</dbReference>
<dbReference type="InterPro" id="IPR052162">
    <property type="entry name" value="Sensor_kinase/Photoreceptor"/>
</dbReference>
<dbReference type="NCBIfam" id="TIGR00229">
    <property type="entry name" value="sensory_box"/>
    <property type="match status" value="1"/>
</dbReference>
<dbReference type="InterPro" id="IPR035965">
    <property type="entry name" value="PAS-like_dom_sf"/>
</dbReference>
<name>A0A4S1WKW5_9SPHN</name>
<dbReference type="Pfam" id="PF02518">
    <property type="entry name" value="HATPase_c"/>
    <property type="match status" value="1"/>
</dbReference>
<dbReference type="Proteomes" id="UP000309848">
    <property type="component" value="Unassembled WGS sequence"/>
</dbReference>
<dbReference type="InterPro" id="IPR003661">
    <property type="entry name" value="HisK_dim/P_dom"/>
</dbReference>
<dbReference type="Pfam" id="PF08447">
    <property type="entry name" value="PAS_3"/>
    <property type="match status" value="1"/>
</dbReference>
<evidence type="ECO:0000313" key="9">
    <source>
        <dbReference type="EMBL" id="TGX42517.1"/>
    </source>
</evidence>
<evidence type="ECO:0000256" key="4">
    <source>
        <dbReference type="ARBA" id="ARBA00022679"/>
    </source>
</evidence>
<dbReference type="Gene3D" id="3.30.450.20">
    <property type="entry name" value="PAS domain"/>
    <property type="match status" value="1"/>
</dbReference>
<feature type="domain" description="Histidine kinase" evidence="6">
    <location>
        <begin position="170"/>
        <end position="376"/>
    </location>
</feature>
<reference evidence="9 10" key="1">
    <citation type="submission" date="2019-04" db="EMBL/GenBank/DDBJ databases">
        <title>Sphingomonas psychrotolerans sp. nov., isolated from soil in the Tianshan Mountains, Xinjiang, China.</title>
        <authorList>
            <person name="Luo Y."/>
            <person name="Sheng H."/>
        </authorList>
    </citation>
    <scope>NUCLEOTIDE SEQUENCE [LARGE SCALE GENOMIC DNA]</scope>
    <source>
        <strain evidence="9 10">KIS18-15</strain>
    </source>
</reference>
<dbReference type="InterPro" id="IPR000014">
    <property type="entry name" value="PAS"/>
</dbReference>
<dbReference type="Gene3D" id="3.30.565.10">
    <property type="entry name" value="Histidine kinase-like ATPase, C-terminal domain"/>
    <property type="match status" value="1"/>
</dbReference>
<dbReference type="CDD" id="cd00082">
    <property type="entry name" value="HisKA"/>
    <property type="match status" value="1"/>
</dbReference>
<dbReference type="GO" id="GO:0000155">
    <property type="term" value="F:phosphorelay sensor kinase activity"/>
    <property type="evidence" value="ECO:0007669"/>
    <property type="project" value="InterPro"/>
</dbReference>
<dbReference type="EMBL" id="SRXU01000004">
    <property type="protein sequence ID" value="TGX42517.1"/>
    <property type="molecule type" value="Genomic_DNA"/>
</dbReference>
<gene>
    <name evidence="9" type="ORF">E5A74_11825</name>
</gene>